<keyword evidence="4" id="KW-1185">Reference proteome</keyword>
<dbReference type="InterPro" id="IPR052894">
    <property type="entry name" value="AsmA-related"/>
</dbReference>
<dbReference type="STRING" id="1030841.HMPREF9370_1810"/>
<gene>
    <name evidence="3" type="ORF">HMPREF9370_1810</name>
</gene>
<dbReference type="Pfam" id="PF05170">
    <property type="entry name" value="AsmA"/>
    <property type="match status" value="1"/>
</dbReference>
<dbReference type="PANTHER" id="PTHR30441:SF4">
    <property type="entry name" value="PROTEIN ASMA"/>
    <property type="match status" value="1"/>
</dbReference>
<dbReference type="OrthoDB" id="8606253at2"/>
<dbReference type="EMBL" id="AGAZ01000062">
    <property type="protein sequence ID" value="EGZ45081.1"/>
    <property type="molecule type" value="Genomic_DNA"/>
</dbReference>
<reference evidence="3 4" key="1">
    <citation type="submission" date="2011-06" db="EMBL/GenBank/DDBJ databases">
        <authorList>
            <person name="Muzny D."/>
            <person name="Qin X."/>
            <person name="Deng J."/>
            <person name="Jiang H."/>
            <person name="Liu Y."/>
            <person name="Qu J."/>
            <person name="Song X.-Z."/>
            <person name="Zhang L."/>
            <person name="Thornton R."/>
            <person name="Coyle M."/>
            <person name="Francisco L."/>
            <person name="Jackson L."/>
            <person name="Javaid M."/>
            <person name="Korchina V."/>
            <person name="Kovar C."/>
            <person name="Mata R."/>
            <person name="Mathew T."/>
            <person name="Ngo R."/>
            <person name="Nguyen L."/>
            <person name="Nguyen N."/>
            <person name="Okwuonu G."/>
            <person name="Ongeri F."/>
            <person name="Pham C."/>
            <person name="Simmons D."/>
            <person name="Wilczek-Boney K."/>
            <person name="Hale W."/>
            <person name="Jakkamsetti A."/>
            <person name="Pham P."/>
            <person name="Ruth R."/>
            <person name="San Lucas F."/>
            <person name="Warren J."/>
            <person name="Zhang J."/>
            <person name="Zhao Z."/>
            <person name="Zhou C."/>
            <person name="Zhu D."/>
            <person name="Lee S."/>
            <person name="Bess C."/>
            <person name="Blankenburg K."/>
            <person name="Forbes L."/>
            <person name="Fu Q."/>
            <person name="Gubbala S."/>
            <person name="Hirani K."/>
            <person name="Jayaseelan J.C."/>
            <person name="Lara F."/>
            <person name="Munidasa M."/>
            <person name="Palculict T."/>
            <person name="Patil S."/>
            <person name="Pu L.-L."/>
            <person name="Saada N."/>
            <person name="Tang L."/>
            <person name="Weissenberger G."/>
            <person name="Zhu Y."/>
            <person name="Hemphill L."/>
            <person name="Shang Y."/>
            <person name="Youmans B."/>
            <person name="Ayvaz T."/>
            <person name="Ross M."/>
            <person name="Santibanez J."/>
            <person name="Aqrawi P."/>
            <person name="Gross S."/>
            <person name="Joshi V."/>
            <person name="Fowler G."/>
            <person name="Nazareth L."/>
            <person name="Reid J."/>
            <person name="Worley K."/>
            <person name="Petrosino J."/>
            <person name="Highlander S."/>
            <person name="Gibbs R."/>
        </authorList>
    </citation>
    <scope>NUCLEOTIDE SEQUENCE [LARGE SCALE GENOMIC DNA]</scope>
    <source>
        <strain evidence="3 4">9715</strain>
    </source>
</reference>
<sequence>MVSRLKSGKFWLKLLAFGSMVLSITVAGLYIALHQAVFSPERLHKAGEDALAGTGRTLRFDKNINRSWFPRPTVTLNNVTLSDTGNNVQNVHLGQMRIGLAWSSLLGSPTIEKWVIKDADITLEQNNEGKWNLQDLWQNPKKSKLGINRLIIENARLHILTPARQHHLSEINLKLISNSSQNHSFTIGGKADNAYLKNLRWEGSGTAFAGQNGWRLPDLRIAVFAEYRDNPVNLAAGGNAQWHNHTLSLNKITANLHSPLYQTHISASIPAAEWKNGRFQAAGINSIINARRYETEWNGAFNINNLNFSPTQINAARATLNAGGKTQGKTATFNISSPVSWQTSRGWQLPDLKITTRQDQTQADGGPRFISNLSGSLTSSPEGNWQLFLSGLFDRQRTRLKATYTEKTRTIQAEAGLNKLAFAPYMKELQNESRFSYPRFLTGPNRIQINTLLLLNNLQLPNLEVNQIKTRLQADSSKIALTDFSAELYGGTTTGSLHIENKETLSYHLQQQTKGIQVLPLMRDLLRYNSLAGTGDVAFDFTTKGNNRRELTQNLNGKLNLKLQKGAWIGIDINNILKQAAFGQTESENKNTPFNSFTLNSLIQNGVGSHQNAELVTDRFYILSSGSLDLSKLLMNENMLISTTNSEATQIPLNISGPVDNPSVTLNYSGLTRGLNTPQEKQKALADTLREQFNLFSQP</sequence>
<keyword evidence="1" id="KW-0472">Membrane</keyword>
<comment type="caution">
    <text evidence="3">The sequence shown here is derived from an EMBL/GenBank/DDBJ whole genome shotgun (WGS) entry which is preliminary data.</text>
</comment>
<evidence type="ECO:0000259" key="2">
    <source>
        <dbReference type="Pfam" id="PF05170"/>
    </source>
</evidence>
<dbReference type="Proteomes" id="UP000005336">
    <property type="component" value="Unassembled WGS sequence"/>
</dbReference>
<dbReference type="InterPro" id="IPR007844">
    <property type="entry name" value="AsmA"/>
</dbReference>
<proteinExistence type="predicted"/>
<feature type="transmembrane region" description="Helical" evidence="1">
    <location>
        <begin position="12"/>
        <end position="33"/>
    </location>
</feature>
<evidence type="ECO:0000313" key="4">
    <source>
        <dbReference type="Proteomes" id="UP000005336"/>
    </source>
</evidence>
<keyword evidence="1" id="KW-0812">Transmembrane</keyword>
<dbReference type="AlphaFoldDB" id="G4CRV0"/>
<organism evidence="3 4">
    <name type="scientific">Neisseria wadsworthii 9715</name>
    <dbReference type="NCBI Taxonomy" id="1030841"/>
    <lineage>
        <taxon>Bacteria</taxon>
        <taxon>Pseudomonadati</taxon>
        <taxon>Pseudomonadota</taxon>
        <taxon>Betaproteobacteria</taxon>
        <taxon>Neisseriales</taxon>
        <taxon>Neisseriaceae</taxon>
        <taxon>Neisseria</taxon>
    </lineage>
</organism>
<dbReference type="HOGENOM" id="CLU_024382_0_0_4"/>
<feature type="domain" description="AsmA" evidence="2">
    <location>
        <begin position="12"/>
        <end position="611"/>
    </location>
</feature>
<evidence type="ECO:0000256" key="1">
    <source>
        <dbReference type="SAM" id="Phobius"/>
    </source>
</evidence>
<dbReference type="PATRIC" id="fig|1030841.3.peg.1800"/>
<dbReference type="GO" id="GO:0005886">
    <property type="term" value="C:plasma membrane"/>
    <property type="evidence" value="ECO:0007669"/>
    <property type="project" value="TreeGrafter"/>
</dbReference>
<evidence type="ECO:0000313" key="3">
    <source>
        <dbReference type="EMBL" id="EGZ45081.1"/>
    </source>
</evidence>
<keyword evidence="1" id="KW-1133">Transmembrane helix</keyword>
<dbReference type="RefSeq" id="WP_009116951.1">
    <property type="nucleotide sequence ID" value="NZ_JH165159.1"/>
</dbReference>
<name>G4CRV0_9NEIS</name>
<accession>G4CRV0</accession>
<dbReference type="PANTHER" id="PTHR30441">
    <property type="entry name" value="DUF748 DOMAIN-CONTAINING PROTEIN"/>
    <property type="match status" value="1"/>
</dbReference>
<protein>
    <recommendedName>
        <fullName evidence="2">AsmA domain-containing protein</fullName>
    </recommendedName>
</protein>
<dbReference type="GO" id="GO:0090313">
    <property type="term" value="P:regulation of protein targeting to membrane"/>
    <property type="evidence" value="ECO:0007669"/>
    <property type="project" value="TreeGrafter"/>
</dbReference>